<dbReference type="SUPFAM" id="SSF161098">
    <property type="entry name" value="MetI-like"/>
    <property type="match status" value="2"/>
</dbReference>
<dbReference type="PROSITE" id="PS50928">
    <property type="entry name" value="ABC_TM1"/>
    <property type="match status" value="2"/>
</dbReference>
<feature type="transmembrane region" description="Helical" evidence="5">
    <location>
        <begin position="444"/>
        <end position="465"/>
    </location>
</feature>
<reference evidence="7 10" key="1">
    <citation type="submission" date="2019-10" db="EMBL/GenBank/DDBJ databases">
        <title>Comparative genomics of sulfur disproportionating microorganisms.</title>
        <authorList>
            <person name="Ward L.M."/>
            <person name="Bertran E."/>
            <person name="Johnston D."/>
        </authorList>
    </citation>
    <scope>NUCLEOTIDE SEQUENCE [LARGE SCALE GENOMIC DNA]</scope>
    <source>
        <strain evidence="7 10">DSM 3772</strain>
    </source>
</reference>
<dbReference type="RefSeq" id="WP_152942162.1">
    <property type="nucleotide sequence ID" value="NZ_CP045482.1"/>
</dbReference>
<organism evidence="8 9">
    <name type="scientific">Acidianus ambivalens</name>
    <name type="common">Desulfurolobus ambivalens</name>
    <dbReference type="NCBI Taxonomy" id="2283"/>
    <lineage>
        <taxon>Archaea</taxon>
        <taxon>Thermoproteota</taxon>
        <taxon>Thermoprotei</taxon>
        <taxon>Sulfolobales</taxon>
        <taxon>Sulfolobaceae</taxon>
        <taxon>Acidianus</taxon>
    </lineage>
</organism>
<feature type="transmembrane region" description="Helical" evidence="5">
    <location>
        <begin position="186"/>
        <end position="204"/>
    </location>
</feature>
<dbReference type="InterPro" id="IPR035906">
    <property type="entry name" value="MetI-like_sf"/>
</dbReference>
<dbReference type="EMBL" id="WHYS01000002">
    <property type="protein sequence ID" value="MQL55918.1"/>
    <property type="molecule type" value="Genomic_DNA"/>
</dbReference>
<dbReference type="GO" id="GO:0055085">
    <property type="term" value="P:transmembrane transport"/>
    <property type="evidence" value="ECO:0007669"/>
    <property type="project" value="InterPro"/>
</dbReference>
<dbReference type="Proteomes" id="UP000426328">
    <property type="component" value="Chromosome"/>
</dbReference>
<protein>
    <submittedName>
        <fullName evidence="8">ABC transporter permease subunit</fullName>
    </submittedName>
</protein>
<dbReference type="GO" id="GO:0005886">
    <property type="term" value="C:plasma membrane"/>
    <property type="evidence" value="ECO:0007669"/>
    <property type="project" value="UniProtKB-SubCell"/>
</dbReference>
<feature type="domain" description="ABC transmembrane type-1" evidence="6">
    <location>
        <begin position="324"/>
        <end position="523"/>
    </location>
</feature>
<dbReference type="EMBL" id="CP045482">
    <property type="protein sequence ID" value="QGR21520.1"/>
    <property type="molecule type" value="Genomic_DNA"/>
</dbReference>
<dbReference type="GeneID" id="42779191"/>
<feature type="transmembrane region" description="Helical" evidence="5">
    <location>
        <begin position="504"/>
        <end position="524"/>
    </location>
</feature>
<reference evidence="8 9" key="2">
    <citation type="submission" date="2019-10" db="EMBL/GenBank/DDBJ databases">
        <title>Genome Sequences from Six Type Strain Members of the Archaeal Family Sulfolobaceae: Acidianus ambivalens, Acidianus infernus, Metallosphaera prunae, Stygiolobus azoricus, Sulfolobus metallicus, and Sulfurisphaera ohwakuensis.</title>
        <authorList>
            <person name="Counts J.A."/>
            <person name="Kelly R.M."/>
        </authorList>
    </citation>
    <scope>NUCLEOTIDE SEQUENCE [LARGE SCALE GENOMIC DNA]</scope>
    <source>
        <strain evidence="8 9">LEI 10</strain>
    </source>
</reference>
<evidence type="ECO:0000313" key="10">
    <source>
        <dbReference type="Proteomes" id="UP000474054"/>
    </source>
</evidence>
<feature type="transmembrane region" description="Helical" evidence="5">
    <location>
        <begin position="12"/>
        <end position="35"/>
    </location>
</feature>
<sequence>MFDIWLAIYDTLLTLGRVFIDIAFAIVTGWLLGYISLKSKTFENIYISLSEIFESVPVISFFPVVLIFFVFSIGGSLGIELAVLFLVFTAVVWNIWMGIYQAFKTVPSEMEEVIRNYRFGFVGKMLRLYIPFSMPRIAANLIPSFADALFYITVSEVFSIGVKSYEVPGIGTLIAQYTAEGDYTDAIYALIVLGIFTTTITLLLREFAEYSVKKYGLDTEATLKSFKRGRFRIRYSARLSNSKGVFAKLGKYLTKPPYFTRQNRLMEEEEEAKNRKIPINMISAGIGILLLIIILYGAYSVIISVKPSTWSYLISTLPQDLIDLGADYLRIAVIALMSFIFAVFVGYYIARHTNADRVIVPIIQTFSAFPAPAYFPLLYGFTYTYVSSIFGPFTNEFYVLLLGFISTFYYVFYSFWIGVKNLPSEYWELMDNLKLGFWTKMRKIILPATFPYIIAGMSSTINSAWGGLAIGEYWPDIYQSQTLEVRTGLMKALAVADNQGNLALVGWLSLIFAIVVVIYSVLFTRKMMDLARKKYVAEEGIYAA</sequence>
<dbReference type="AlphaFoldDB" id="A0A650CUK5"/>
<comment type="subcellular location">
    <subcellularLocation>
        <location evidence="5">Cell membrane</location>
        <topology evidence="5">Multi-pass membrane protein</topology>
    </subcellularLocation>
    <subcellularLocation>
        <location evidence="1">Membrane</location>
        <topology evidence="1">Multi-pass membrane protein</topology>
    </subcellularLocation>
</comment>
<dbReference type="KEGG" id="aamb:D1866_05600"/>
<dbReference type="InterPro" id="IPR000515">
    <property type="entry name" value="MetI-like"/>
</dbReference>
<comment type="similarity">
    <text evidence="5">Belongs to the binding-protein-dependent transport system permease family.</text>
</comment>
<keyword evidence="4 5" id="KW-0472">Membrane</keyword>
<evidence type="ECO:0000259" key="6">
    <source>
        <dbReference type="PROSITE" id="PS50928"/>
    </source>
</evidence>
<evidence type="ECO:0000313" key="8">
    <source>
        <dbReference type="EMBL" id="QGR21520.1"/>
    </source>
</evidence>
<dbReference type="CDD" id="cd06261">
    <property type="entry name" value="TM_PBP2"/>
    <property type="match status" value="1"/>
</dbReference>
<evidence type="ECO:0000256" key="2">
    <source>
        <dbReference type="ARBA" id="ARBA00022692"/>
    </source>
</evidence>
<feature type="transmembrane region" description="Helical" evidence="5">
    <location>
        <begin position="55"/>
        <end position="74"/>
    </location>
</feature>
<name>A0A650CUK5_ACIAM</name>
<feature type="domain" description="ABC transmembrane type-1" evidence="6">
    <location>
        <begin position="11"/>
        <end position="204"/>
    </location>
</feature>
<proteinExistence type="inferred from homology"/>
<evidence type="ECO:0000256" key="4">
    <source>
        <dbReference type="ARBA" id="ARBA00023136"/>
    </source>
</evidence>
<dbReference type="PANTHER" id="PTHR42744">
    <property type="entry name" value="BINDING-PROTEIN-DEPENDENT TRANSPORT SYSTEMS INNER MEMBRANE COMPONENT"/>
    <property type="match status" value="1"/>
</dbReference>
<feature type="transmembrane region" description="Helical" evidence="5">
    <location>
        <begin position="81"/>
        <end position="103"/>
    </location>
</feature>
<dbReference type="PANTHER" id="PTHR42744:SF1">
    <property type="entry name" value="BINDING-PROTEIN-DEPENDENT TRANSPORT SYSTEMS INNER MEMBRANE COMPONENT"/>
    <property type="match status" value="1"/>
</dbReference>
<dbReference type="Gene3D" id="1.10.3720.10">
    <property type="entry name" value="MetI-like"/>
    <property type="match status" value="2"/>
</dbReference>
<evidence type="ECO:0000256" key="3">
    <source>
        <dbReference type="ARBA" id="ARBA00022989"/>
    </source>
</evidence>
<feature type="transmembrane region" description="Helical" evidence="5">
    <location>
        <begin position="328"/>
        <end position="350"/>
    </location>
</feature>
<evidence type="ECO:0000256" key="5">
    <source>
        <dbReference type="RuleBase" id="RU363032"/>
    </source>
</evidence>
<evidence type="ECO:0000313" key="7">
    <source>
        <dbReference type="EMBL" id="MQL55918.1"/>
    </source>
</evidence>
<feature type="transmembrane region" description="Helical" evidence="5">
    <location>
        <begin position="362"/>
        <end position="385"/>
    </location>
</feature>
<dbReference type="Proteomes" id="UP000474054">
    <property type="component" value="Unassembled WGS sequence"/>
</dbReference>
<keyword evidence="9" id="KW-1185">Reference proteome</keyword>
<evidence type="ECO:0000313" key="9">
    <source>
        <dbReference type="Proteomes" id="UP000426328"/>
    </source>
</evidence>
<keyword evidence="2 5" id="KW-0812">Transmembrane</keyword>
<feature type="transmembrane region" description="Helical" evidence="5">
    <location>
        <begin position="397"/>
        <end position="419"/>
    </location>
</feature>
<feature type="transmembrane region" description="Helical" evidence="5">
    <location>
        <begin position="282"/>
        <end position="303"/>
    </location>
</feature>
<dbReference type="Pfam" id="PF00528">
    <property type="entry name" value="BPD_transp_1"/>
    <property type="match status" value="2"/>
</dbReference>
<evidence type="ECO:0000256" key="1">
    <source>
        <dbReference type="ARBA" id="ARBA00004141"/>
    </source>
</evidence>
<gene>
    <name evidence="8" type="ORF">D1866_05600</name>
    <name evidence="7" type="ORF">GFB69_09225</name>
</gene>
<keyword evidence="5" id="KW-0813">Transport</keyword>
<accession>A0A650CUK5</accession>
<keyword evidence="3 5" id="KW-1133">Transmembrane helix</keyword>